<keyword evidence="4" id="KW-1185">Reference proteome</keyword>
<evidence type="ECO:0000313" key="4">
    <source>
        <dbReference type="Proteomes" id="UP000325372"/>
    </source>
</evidence>
<dbReference type="InterPro" id="IPR008993">
    <property type="entry name" value="TIMP-like_OB-fold"/>
</dbReference>
<proteinExistence type="predicted"/>
<dbReference type="Proteomes" id="UP000325372">
    <property type="component" value="Unassembled WGS sequence"/>
</dbReference>
<evidence type="ECO:0000256" key="2">
    <source>
        <dbReference type="SAM" id="SignalP"/>
    </source>
</evidence>
<dbReference type="Gene3D" id="2.40.50.120">
    <property type="match status" value="1"/>
</dbReference>
<feature type="chain" id="PRO_5024365090" evidence="2">
    <location>
        <begin position="32"/>
        <end position="168"/>
    </location>
</feature>
<dbReference type="SUPFAM" id="SSF50242">
    <property type="entry name" value="TIMP-like"/>
    <property type="match status" value="1"/>
</dbReference>
<feature type="region of interest" description="Disordered" evidence="1">
    <location>
        <begin position="148"/>
        <end position="168"/>
    </location>
</feature>
<name>A0A5N0T450_9GAMM</name>
<feature type="signal peptide" evidence="2">
    <location>
        <begin position="1"/>
        <end position="31"/>
    </location>
</feature>
<comment type="caution">
    <text evidence="3">The sequence shown here is derived from an EMBL/GenBank/DDBJ whole genome shotgun (WGS) entry which is preliminary data.</text>
</comment>
<organism evidence="3 4">
    <name type="scientific">Marinihelvus fidelis</name>
    <dbReference type="NCBI Taxonomy" id="2613842"/>
    <lineage>
        <taxon>Bacteria</taxon>
        <taxon>Pseudomonadati</taxon>
        <taxon>Pseudomonadota</taxon>
        <taxon>Gammaproteobacteria</taxon>
        <taxon>Chromatiales</taxon>
        <taxon>Wenzhouxiangellaceae</taxon>
        <taxon>Marinihelvus</taxon>
    </lineage>
</organism>
<protein>
    <submittedName>
        <fullName evidence="3">Uncharacterized protein</fullName>
    </submittedName>
</protein>
<evidence type="ECO:0000256" key="1">
    <source>
        <dbReference type="SAM" id="MobiDB-lite"/>
    </source>
</evidence>
<reference evidence="3 4" key="1">
    <citation type="submission" date="2019-09" db="EMBL/GenBank/DDBJ databases">
        <title>Wenzhouxiangella sp. Genome sequencing and assembly.</title>
        <authorList>
            <person name="Zhang R."/>
        </authorList>
    </citation>
    <scope>NUCLEOTIDE SEQUENCE [LARGE SCALE GENOMIC DNA]</scope>
    <source>
        <strain evidence="3 4">W260</strain>
    </source>
</reference>
<sequence>MLTRQSPGHRIGLFFRAIVCLSVTLSADVLACMCAPVDAQDLWNGADVIIQATVSRSEWQEMDCKTGTSGYQCKKAQRIEVTTAHVVKGEWPTGTPMFTGGSAYGCGAAVEEGKTYLFFPGQEASRFWLSACDHPAIEIGSMREYEFRQSLRPEPPPSQPLFPDKETD</sequence>
<accession>A0A5N0T450</accession>
<dbReference type="AlphaFoldDB" id="A0A5N0T450"/>
<gene>
    <name evidence="3" type="ORF">F3N42_14805</name>
</gene>
<keyword evidence="2" id="KW-0732">Signal</keyword>
<dbReference type="RefSeq" id="WP_150865458.1">
    <property type="nucleotide sequence ID" value="NZ_VYXP01000013.1"/>
</dbReference>
<evidence type="ECO:0000313" key="3">
    <source>
        <dbReference type="EMBL" id="KAA9129631.1"/>
    </source>
</evidence>
<dbReference type="EMBL" id="VYXP01000013">
    <property type="protein sequence ID" value="KAA9129631.1"/>
    <property type="molecule type" value="Genomic_DNA"/>
</dbReference>